<organism evidence="4 5">
    <name type="scientific">Lichtheimia corymbifera JMRC:FSU:9682</name>
    <dbReference type="NCBI Taxonomy" id="1263082"/>
    <lineage>
        <taxon>Eukaryota</taxon>
        <taxon>Fungi</taxon>
        <taxon>Fungi incertae sedis</taxon>
        <taxon>Mucoromycota</taxon>
        <taxon>Mucoromycotina</taxon>
        <taxon>Mucoromycetes</taxon>
        <taxon>Mucorales</taxon>
        <taxon>Lichtheimiaceae</taxon>
        <taxon>Lichtheimia</taxon>
    </lineage>
</organism>
<dbReference type="Proteomes" id="UP000027586">
    <property type="component" value="Unassembled WGS sequence"/>
</dbReference>
<dbReference type="InterPro" id="IPR036264">
    <property type="entry name" value="Bact_exopeptidase_dim_dom"/>
</dbReference>
<reference evidence="4" key="1">
    <citation type="submission" date="2013-08" db="EMBL/GenBank/DDBJ databases">
        <title>Gene expansion shapes genome architecture in the human pathogen Lichtheimia corymbifera: an evolutionary genomics analysis in the ancient terrestrial Mucorales (Mucoromycotina).</title>
        <authorList>
            <person name="Schwartze V.U."/>
            <person name="Winter S."/>
            <person name="Shelest E."/>
            <person name="Marcet-Houben M."/>
            <person name="Horn F."/>
            <person name="Wehner S."/>
            <person name="Hoffmann K."/>
            <person name="Riege K."/>
            <person name="Sammeth M."/>
            <person name="Nowrousian M."/>
            <person name="Valiante V."/>
            <person name="Linde J."/>
            <person name="Jacobsen I.D."/>
            <person name="Marz M."/>
            <person name="Brakhage A.A."/>
            <person name="Gabaldon T."/>
            <person name="Bocker S."/>
            <person name="Voigt K."/>
        </authorList>
    </citation>
    <scope>NUCLEOTIDE SEQUENCE [LARGE SCALE GENOMIC DNA]</scope>
    <source>
        <strain evidence="4">FSU 9682</strain>
    </source>
</reference>
<dbReference type="PIRSF" id="PIRSF037226">
    <property type="entry name" value="Amidohydrolase_ACY1L2_prd"/>
    <property type="match status" value="1"/>
</dbReference>
<dbReference type="InterPro" id="IPR052030">
    <property type="entry name" value="Peptidase_M20/M20A_hydrolases"/>
</dbReference>
<dbReference type="GO" id="GO:0016805">
    <property type="term" value="F:dipeptidase activity"/>
    <property type="evidence" value="ECO:0007669"/>
    <property type="project" value="InterPro"/>
</dbReference>
<dbReference type="OrthoDB" id="6119954at2759"/>
<dbReference type="InterPro" id="IPR002933">
    <property type="entry name" value="Peptidase_M20"/>
</dbReference>
<dbReference type="SUPFAM" id="SSF55031">
    <property type="entry name" value="Bacterial exopeptidase dimerisation domain"/>
    <property type="match status" value="1"/>
</dbReference>
<dbReference type="EMBL" id="CBTN010000002">
    <property type="protein sequence ID" value="CDH49049.1"/>
    <property type="molecule type" value="Genomic_DNA"/>
</dbReference>
<dbReference type="Pfam" id="PF07687">
    <property type="entry name" value="M20_dimer"/>
    <property type="match status" value="1"/>
</dbReference>
<dbReference type="PANTHER" id="PTHR30575">
    <property type="entry name" value="PEPTIDASE M20"/>
    <property type="match status" value="1"/>
</dbReference>
<dbReference type="FunFam" id="3.30.70.360:FF:000004">
    <property type="entry name" value="Peptidase M20 domain-containing protein 2"/>
    <property type="match status" value="1"/>
</dbReference>
<dbReference type="Gene3D" id="3.40.630.10">
    <property type="entry name" value="Zn peptidases"/>
    <property type="match status" value="1"/>
</dbReference>
<dbReference type="VEuPathDB" id="FungiDB:LCOR_00810.1"/>
<dbReference type="Pfam" id="PF01546">
    <property type="entry name" value="Peptidase_M20"/>
    <property type="match status" value="1"/>
</dbReference>
<dbReference type="Gene3D" id="3.30.70.360">
    <property type="match status" value="1"/>
</dbReference>
<dbReference type="STRING" id="1263082.A0A068RGG3"/>
<keyword evidence="5" id="KW-1185">Reference proteome</keyword>
<comment type="caution">
    <text evidence="4">The sequence shown here is derived from an EMBL/GenBank/DDBJ whole genome shotgun (WGS) entry which is preliminary data.</text>
</comment>
<name>A0A068RGG3_9FUNG</name>
<dbReference type="InterPro" id="IPR017439">
    <property type="entry name" value="Amidohydrolase"/>
</dbReference>
<comment type="similarity">
    <text evidence="1 2">Belongs to the peptidase M20A family.</text>
</comment>
<evidence type="ECO:0000313" key="4">
    <source>
        <dbReference type="EMBL" id="CDH49049.1"/>
    </source>
</evidence>
<dbReference type="AlphaFoldDB" id="A0A068RGG3"/>
<dbReference type="PANTHER" id="PTHR30575:SF0">
    <property type="entry name" value="XAA-ARG DIPEPTIDASE"/>
    <property type="match status" value="1"/>
</dbReference>
<evidence type="ECO:0000256" key="2">
    <source>
        <dbReference type="PIRNR" id="PIRNR037226"/>
    </source>
</evidence>
<evidence type="ECO:0000259" key="3">
    <source>
        <dbReference type="Pfam" id="PF07687"/>
    </source>
</evidence>
<dbReference type="SUPFAM" id="SSF53187">
    <property type="entry name" value="Zn-dependent exopeptidases"/>
    <property type="match status" value="1"/>
</dbReference>
<protein>
    <recommendedName>
        <fullName evidence="2">Peptidase M20 domain-containing protein 2</fullName>
    </recommendedName>
</protein>
<gene>
    <name evidence="4" type="ORF">LCOR_00810.1</name>
</gene>
<sequence length="435" mass="47752">MSSSQESSTIPPPAYTSSVPDNIQSALQCLDVKSDMAQVERVLCEAIDEVSNELHEISRDLHEHPETSMQEHHAHEILTDYLEKKGFAVTRKAYDMDTAFTAEFSKGEGRRVGFCSEYDALPNIGHGCGHNCIAISGLACAIAIKKLLEQGLATGKVVLFGTPGEERFVGKIVMMKKKAFEDNVDVCLMIHPSAHDLNVGPMTAVQDVTVEFRGKPSHAGQCPWEGINALDAMLQAWTNISMLRQQIKPTDRIHGIIQEGGTTPNVIVDYSKALFYVRGYRVSDVKRLMEKVENCFKAASVATACEVTWKWRDLGMVHDVMQNSVMGEMYASFMRKEGVVFPHPAEQTAMLGGSTDFGNVSSSVPSLHPLYSMNCTTAANHTTDFAAAAGTKEAFDATIRASKALVVVGAAVLLSQTFYDAVRKEFETKVPKEYR</sequence>
<evidence type="ECO:0000256" key="1">
    <source>
        <dbReference type="ARBA" id="ARBA00006247"/>
    </source>
</evidence>
<dbReference type="InterPro" id="IPR017144">
    <property type="entry name" value="Xaa-Arg_dipeptidase"/>
</dbReference>
<dbReference type="CDD" id="cd05672">
    <property type="entry name" value="M20_ACY1L2-like"/>
    <property type="match status" value="1"/>
</dbReference>
<accession>A0A068RGG3</accession>
<dbReference type="InterPro" id="IPR011650">
    <property type="entry name" value="Peptidase_M20_dimer"/>
</dbReference>
<dbReference type="NCBIfam" id="TIGR01891">
    <property type="entry name" value="amidohydrolases"/>
    <property type="match status" value="1"/>
</dbReference>
<evidence type="ECO:0000313" key="5">
    <source>
        <dbReference type="Proteomes" id="UP000027586"/>
    </source>
</evidence>
<proteinExistence type="inferred from homology"/>
<feature type="domain" description="Peptidase M20 dimerisation" evidence="3">
    <location>
        <begin position="208"/>
        <end position="300"/>
    </location>
</feature>